<proteinExistence type="inferred from homology"/>
<organism evidence="3 4">
    <name type="scientific">Blattabacterium cuenoti BPAY</name>
    <dbReference type="NCBI Taxonomy" id="1457031"/>
    <lineage>
        <taxon>Bacteria</taxon>
        <taxon>Pseudomonadati</taxon>
        <taxon>Bacteroidota</taxon>
        <taxon>Flavobacteriia</taxon>
        <taxon>Flavobacteriales</taxon>
        <taxon>Blattabacteriaceae</taxon>
        <taxon>Blattabacterium</taxon>
    </lineage>
</organism>
<dbReference type="Pfam" id="PF02410">
    <property type="entry name" value="RsfS"/>
    <property type="match status" value="1"/>
</dbReference>
<comment type="similarity">
    <text evidence="1 2">Belongs to the Iojap/RsfS family.</text>
</comment>
<dbReference type="RefSeq" id="WP_096378302.1">
    <property type="nucleotide sequence ID" value="NZ_AP014609.1"/>
</dbReference>
<comment type="function">
    <text evidence="2">Functions as a ribosomal silencing factor. Interacts with ribosomal protein uL14 (rplN), blocking formation of intersubunit bridge B8. Prevents association of the 30S and 50S ribosomal subunits and the formation of functional ribosomes, thus repressing translation.</text>
</comment>
<evidence type="ECO:0000256" key="1">
    <source>
        <dbReference type="ARBA" id="ARBA00010574"/>
    </source>
</evidence>
<dbReference type="Proteomes" id="UP000217805">
    <property type="component" value="Chromosome"/>
</dbReference>
<gene>
    <name evidence="2" type="primary">rsfS</name>
    <name evidence="3" type="ORF">BPAY_418</name>
</gene>
<accession>A0ABM7EYV1</accession>
<reference evidence="3 4" key="1">
    <citation type="journal article" date="2015" name="Microbes Environ.">
        <title>An Efficient Strategy Developed for Next-Generation Sequencing of Endosymbiont Genomes Performed Using Crude DNA Isolated from Host Tissues: A Case Study of Blattabacterium cuenoti Inhabiting the Fat Bodies of Cockroaches.</title>
        <authorList>
            <person name="Kinjo Y."/>
            <person name="Saitoh S."/>
            <person name="Tokuda G."/>
        </authorList>
    </citation>
    <scope>NUCLEOTIDE SEQUENCE [LARGE SCALE GENOMIC DNA]</scope>
    <source>
        <strain evidence="3 4">BPAY</strain>
    </source>
</reference>
<protein>
    <recommendedName>
        <fullName evidence="2">Ribosomal silencing factor RsfS</fullName>
    </recommendedName>
</protein>
<keyword evidence="2" id="KW-0963">Cytoplasm</keyword>
<dbReference type="InterPro" id="IPR043519">
    <property type="entry name" value="NT_sf"/>
</dbReference>
<name>A0ABM7EYV1_9FLAO</name>
<keyword evidence="4" id="KW-1185">Reference proteome</keyword>
<dbReference type="NCBIfam" id="TIGR00090">
    <property type="entry name" value="rsfS_iojap_ybeB"/>
    <property type="match status" value="1"/>
</dbReference>
<evidence type="ECO:0000313" key="4">
    <source>
        <dbReference type="Proteomes" id="UP000217805"/>
    </source>
</evidence>
<dbReference type="InterPro" id="IPR004394">
    <property type="entry name" value="Iojap/RsfS/C7orf30"/>
</dbReference>
<dbReference type="Gene3D" id="3.30.460.10">
    <property type="entry name" value="Beta Polymerase, domain 2"/>
    <property type="match status" value="1"/>
</dbReference>
<dbReference type="HAMAP" id="MF_01477">
    <property type="entry name" value="Iojap_RsfS"/>
    <property type="match status" value="1"/>
</dbReference>
<evidence type="ECO:0000313" key="3">
    <source>
        <dbReference type="EMBL" id="BAR92150.1"/>
    </source>
</evidence>
<evidence type="ECO:0000256" key="2">
    <source>
        <dbReference type="HAMAP-Rule" id="MF_01477"/>
    </source>
</evidence>
<keyword evidence="2" id="KW-0678">Repressor</keyword>
<comment type="subcellular location">
    <subcellularLocation>
        <location evidence="2">Cytoplasm</location>
    </subcellularLocation>
</comment>
<dbReference type="PANTHER" id="PTHR21043:SF0">
    <property type="entry name" value="MITOCHONDRIAL ASSEMBLY OF RIBOSOMAL LARGE SUBUNIT PROTEIN 1"/>
    <property type="match status" value="1"/>
</dbReference>
<sequence>MLLQKIIEGIQIVKGEDISIINLKNRENFICDYFVICNGITHNQVYAISQSIEKMTIEKLQKKPWHVEGLKNREWILVDYISIVVHIFQKQLRLYYDIENIWNKNS</sequence>
<dbReference type="SUPFAM" id="SSF81301">
    <property type="entry name" value="Nucleotidyltransferase"/>
    <property type="match status" value="1"/>
</dbReference>
<keyword evidence="2" id="KW-0810">Translation regulation</keyword>
<comment type="subunit">
    <text evidence="2">Interacts with ribosomal protein uL14 (rplN).</text>
</comment>
<dbReference type="EMBL" id="AP014609">
    <property type="protein sequence ID" value="BAR92150.1"/>
    <property type="molecule type" value="Genomic_DNA"/>
</dbReference>
<dbReference type="PANTHER" id="PTHR21043">
    <property type="entry name" value="IOJAP SUPERFAMILY ORTHOLOG"/>
    <property type="match status" value="1"/>
</dbReference>